<evidence type="ECO:0000256" key="2">
    <source>
        <dbReference type="ARBA" id="ARBA00009810"/>
    </source>
</evidence>
<evidence type="ECO:0000256" key="8">
    <source>
        <dbReference type="ARBA" id="ARBA00023004"/>
    </source>
</evidence>
<dbReference type="InterPro" id="IPR010105">
    <property type="entry name" value="TonB_sidphr_rcpt"/>
</dbReference>
<dbReference type="Pfam" id="PF00593">
    <property type="entry name" value="TonB_dep_Rec_b-barrel"/>
    <property type="match status" value="1"/>
</dbReference>
<evidence type="ECO:0000256" key="17">
    <source>
        <dbReference type="SAM" id="SignalP"/>
    </source>
</evidence>
<dbReference type="PROSITE" id="PS52016">
    <property type="entry name" value="TONB_DEPENDENT_REC_3"/>
    <property type="match status" value="1"/>
</dbReference>
<feature type="domain" description="TonB-dependent receptor plug" evidence="19">
    <location>
        <begin position="87"/>
        <end position="189"/>
    </location>
</feature>
<evidence type="ECO:0000256" key="1">
    <source>
        <dbReference type="ARBA" id="ARBA00004571"/>
    </source>
</evidence>
<keyword evidence="11 14" id="KW-0472">Membrane</keyword>
<dbReference type="PROSITE" id="PS51257">
    <property type="entry name" value="PROKAR_LIPOPROTEIN"/>
    <property type="match status" value="1"/>
</dbReference>
<keyword evidence="8" id="KW-0408">Iron</keyword>
<dbReference type="InterPro" id="IPR037066">
    <property type="entry name" value="Plug_dom_sf"/>
</dbReference>
<dbReference type="Gene3D" id="2.170.130.10">
    <property type="entry name" value="TonB-dependent receptor, plug domain"/>
    <property type="match status" value="1"/>
</dbReference>
<accession>A0ABU7HNS1</accession>
<keyword evidence="9" id="KW-0406">Ion transport</keyword>
<gene>
    <name evidence="20" type="ORF">V0R50_08015</name>
</gene>
<dbReference type="InterPro" id="IPR000531">
    <property type="entry name" value="Beta-barrel_TonB"/>
</dbReference>
<evidence type="ECO:0000256" key="16">
    <source>
        <dbReference type="RuleBase" id="RU003357"/>
    </source>
</evidence>
<evidence type="ECO:0000259" key="18">
    <source>
        <dbReference type="Pfam" id="PF00593"/>
    </source>
</evidence>
<name>A0ABU7HNS1_9PSED</name>
<comment type="similarity">
    <text evidence="2 14 16">Belongs to the TonB-dependent receptor family.</text>
</comment>
<evidence type="ECO:0000256" key="7">
    <source>
        <dbReference type="ARBA" id="ARBA00022729"/>
    </source>
</evidence>
<feature type="chain" id="PRO_5045137141" evidence="17">
    <location>
        <begin position="36"/>
        <end position="727"/>
    </location>
</feature>
<sequence length="727" mass="78169">MPVVRRPFDRSVLSIAIRAASLNLVLAAGGACAWADTLAPAAPGDSLTLDATHVDSSAISPGALPEELAGGQVARGARLGMMGNKDVRDTPFSITSYTAKTLADLQTVTVADALERDPSVRSTGQTGGIVDSFFIRGFAIGEGNLGELAFDGVYGVAPNYRAFTEYAERIEVLKGPGALVYGISPNSGVGGVINLVPKRPLAEDLTRFTASYASDSQVGGHLDFSRRFGPDNRFGIRFNGSLQDGDTAVDNQQRNLNIAAIALDYQGERLRLNLDFLNQREHFDGASRPFTVLPTIQVPSAPNGRTSLPQEWGWSTTHEQSALLGGEYDLSDSLTVFAHAGGGRSDVKRMSDQVPRILNNAGDTTNIPGYYKFNVDRSTADIGVRALFDTGPVAHTTTLMASGYQDELSRGINNGSVINSNIYHPVDVPKQYILAPKVLRVSESELSGVALTDTLSMLDERLQLSLGVRRQSIESRNYGTTGVVRYKDDATTPLVGVVVKPWEDVSLYYNYVEGLSKGDIAPATANNGGTTFAPYKSKQHEVGVKYEHGSFLTTLALFQIEKPSGEIGADNVFSVQAEQRNRGVELGVFGEVAPGTRLMGGVTLLDGKLTDSATAANRGNKPVGVPDVQANLWGEWDTPWIEGVTLTGGAIYTGRQYVNQANTQELDAWTRIDAGARYTTRIEGRPTTFRATLQNVFDREYWSGVASYGAISPGYPRTLQLSATVDF</sequence>
<dbReference type="PANTHER" id="PTHR32552:SF82">
    <property type="entry name" value="FCUA PROTEIN"/>
    <property type="match status" value="1"/>
</dbReference>
<comment type="subcellular location">
    <subcellularLocation>
        <location evidence="1 14">Cell outer membrane</location>
        <topology evidence="1 14">Multi-pass membrane protein</topology>
    </subcellularLocation>
</comment>
<feature type="domain" description="TonB-dependent receptor-like beta-barrel" evidence="18">
    <location>
        <begin position="273"/>
        <end position="696"/>
    </location>
</feature>
<dbReference type="Proteomes" id="UP001335100">
    <property type="component" value="Unassembled WGS sequence"/>
</dbReference>
<organism evidence="20 21">
    <name type="scientific">Pseudomonas ulcerans</name>
    <dbReference type="NCBI Taxonomy" id="3115852"/>
    <lineage>
        <taxon>Bacteria</taxon>
        <taxon>Pseudomonadati</taxon>
        <taxon>Pseudomonadota</taxon>
        <taxon>Gammaproteobacteria</taxon>
        <taxon>Pseudomonadales</taxon>
        <taxon>Pseudomonadaceae</taxon>
        <taxon>Pseudomonas</taxon>
    </lineage>
</organism>
<dbReference type="NCBIfam" id="TIGR01783">
    <property type="entry name" value="TonB-siderophor"/>
    <property type="match status" value="1"/>
</dbReference>
<keyword evidence="7 17" id="KW-0732">Signal</keyword>
<keyword evidence="4 14" id="KW-1134">Transmembrane beta strand</keyword>
<evidence type="ECO:0000259" key="19">
    <source>
        <dbReference type="Pfam" id="PF07715"/>
    </source>
</evidence>
<keyword evidence="6 14" id="KW-0812">Transmembrane</keyword>
<evidence type="ECO:0000256" key="9">
    <source>
        <dbReference type="ARBA" id="ARBA00023065"/>
    </source>
</evidence>
<dbReference type="Pfam" id="PF07715">
    <property type="entry name" value="Plug"/>
    <property type="match status" value="1"/>
</dbReference>
<dbReference type="SUPFAM" id="SSF56935">
    <property type="entry name" value="Porins"/>
    <property type="match status" value="1"/>
</dbReference>
<evidence type="ECO:0000256" key="13">
    <source>
        <dbReference type="ARBA" id="ARBA00023237"/>
    </source>
</evidence>
<evidence type="ECO:0000256" key="11">
    <source>
        <dbReference type="ARBA" id="ARBA00023136"/>
    </source>
</evidence>
<dbReference type="CDD" id="cd01347">
    <property type="entry name" value="ligand_gated_channel"/>
    <property type="match status" value="1"/>
</dbReference>
<keyword evidence="12 20" id="KW-0675">Receptor</keyword>
<protein>
    <submittedName>
        <fullName evidence="20">TonB-dependent siderophore receptor</fullName>
    </submittedName>
</protein>
<evidence type="ECO:0000256" key="3">
    <source>
        <dbReference type="ARBA" id="ARBA00022448"/>
    </source>
</evidence>
<dbReference type="PANTHER" id="PTHR32552">
    <property type="entry name" value="FERRICHROME IRON RECEPTOR-RELATED"/>
    <property type="match status" value="1"/>
</dbReference>
<reference evidence="20 21" key="1">
    <citation type="submission" date="2024-01" db="EMBL/GenBank/DDBJ databases">
        <title>Unpublished Manusciprt.</title>
        <authorList>
            <person name="Duman M."/>
            <person name="Valdes E.G."/>
            <person name="Ajmi N."/>
            <person name="Altun S."/>
            <person name="Saticioglu I.B."/>
        </authorList>
    </citation>
    <scope>NUCLEOTIDE SEQUENCE [LARGE SCALE GENOMIC DNA]</scope>
    <source>
        <strain evidence="20 21">148P</strain>
    </source>
</reference>
<evidence type="ECO:0000256" key="10">
    <source>
        <dbReference type="ARBA" id="ARBA00023077"/>
    </source>
</evidence>
<dbReference type="InterPro" id="IPR012910">
    <property type="entry name" value="Plug_dom"/>
</dbReference>
<evidence type="ECO:0000256" key="5">
    <source>
        <dbReference type="ARBA" id="ARBA00022496"/>
    </source>
</evidence>
<comment type="caution">
    <text evidence="20">The sequence shown here is derived from an EMBL/GenBank/DDBJ whole genome shotgun (WGS) entry which is preliminary data.</text>
</comment>
<evidence type="ECO:0000256" key="15">
    <source>
        <dbReference type="PROSITE-ProRule" id="PRU10144"/>
    </source>
</evidence>
<proteinExistence type="inferred from homology"/>
<evidence type="ECO:0000256" key="14">
    <source>
        <dbReference type="PROSITE-ProRule" id="PRU01360"/>
    </source>
</evidence>
<dbReference type="RefSeq" id="WP_330074051.1">
    <property type="nucleotide sequence ID" value="NZ_JAZDQJ010000006.1"/>
</dbReference>
<evidence type="ECO:0000256" key="12">
    <source>
        <dbReference type="ARBA" id="ARBA00023170"/>
    </source>
</evidence>
<dbReference type="InterPro" id="IPR039426">
    <property type="entry name" value="TonB-dep_rcpt-like"/>
</dbReference>
<dbReference type="EMBL" id="JAZDQJ010000006">
    <property type="protein sequence ID" value="MEE1933163.1"/>
    <property type="molecule type" value="Genomic_DNA"/>
</dbReference>
<dbReference type="Gene3D" id="2.40.170.20">
    <property type="entry name" value="TonB-dependent receptor, beta-barrel domain"/>
    <property type="match status" value="1"/>
</dbReference>
<evidence type="ECO:0000256" key="4">
    <source>
        <dbReference type="ARBA" id="ARBA00022452"/>
    </source>
</evidence>
<evidence type="ECO:0000313" key="21">
    <source>
        <dbReference type="Proteomes" id="UP001335100"/>
    </source>
</evidence>
<keyword evidence="5" id="KW-0410">Iron transport</keyword>
<dbReference type="PROSITE" id="PS01156">
    <property type="entry name" value="TONB_DEPENDENT_REC_2"/>
    <property type="match status" value="1"/>
</dbReference>
<keyword evidence="10 16" id="KW-0798">TonB box</keyword>
<feature type="signal peptide" evidence="17">
    <location>
        <begin position="1"/>
        <end position="35"/>
    </location>
</feature>
<evidence type="ECO:0000256" key="6">
    <source>
        <dbReference type="ARBA" id="ARBA00022692"/>
    </source>
</evidence>
<evidence type="ECO:0000313" key="20">
    <source>
        <dbReference type="EMBL" id="MEE1933163.1"/>
    </source>
</evidence>
<keyword evidence="3 14" id="KW-0813">Transport</keyword>
<dbReference type="InterPro" id="IPR010917">
    <property type="entry name" value="TonB_rcpt_CS"/>
</dbReference>
<dbReference type="InterPro" id="IPR036942">
    <property type="entry name" value="Beta-barrel_TonB_sf"/>
</dbReference>
<keyword evidence="13 14" id="KW-0998">Cell outer membrane</keyword>
<feature type="short sequence motif" description="TonB C-terminal box" evidence="15">
    <location>
        <begin position="710"/>
        <end position="727"/>
    </location>
</feature>
<keyword evidence="21" id="KW-1185">Reference proteome</keyword>